<name>A0A0A0HQL5_PARBD</name>
<dbReference type="KEGG" id="pbn:PADG_12387"/>
<evidence type="ECO:0000256" key="7">
    <source>
        <dbReference type="SAM" id="Phobius"/>
    </source>
</evidence>
<feature type="transmembrane region" description="Helical" evidence="7">
    <location>
        <begin position="214"/>
        <end position="234"/>
    </location>
</feature>
<dbReference type="SUPFAM" id="SSF103473">
    <property type="entry name" value="MFS general substrate transporter"/>
    <property type="match status" value="1"/>
</dbReference>
<comment type="similarity">
    <text evidence="2">Belongs to the major facilitator superfamily.</text>
</comment>
<dbReference type="HOGENOM" id="CLU_719801_0_0_1"/>
<dbReference type="Gene3D" id="1.20.1250.20">
    <property type="entry name" value="MFS general substrate transporter like domains"/>
    <property type="match status" value="1"/>
</dbReference>
<proteinExistence type="inferred from homology"/>
<dbReference type="Proteomes" id="UP000001628">
    <property type="component" value="Unassembled WGS sequence"/>
</dbReference>
<accession>A0A0A0HQL5</accession>
<keyword evidence="3 7" id="KW-0812">Transmembrane</keyword>
<evidence type="ECO:0008006" key="10">
    <source>
        <dbReference type="Google" id="ProtNLM"/>
    </source>
</evidence>
<dbReference type="Pfam" id="PF07690">
    <property type="entry name" value="MFS_1"/>
    <property type="match status" value="1"/>
</dbReference>
<gene>
    <name evidence="8" type="ORF">PADG_12387</name>
</gene>
<dbReference type="InterPro" id="IPR011701">
    <property type="entry name" value="MFS"/>
</dbReference>
<sequence length="384" mass="42364">MVKPVSDGDGGETRSVDQTLRPSFPVDTHKGLVDIEKRPCLPSEDVDCTPTCDTSETDGEVSDLNKVDWDGPDDPMNPYNWPMTKKTSIVLNIALITFLTPLGSSMFAPGTMDVMREFKSSNQELASFVVSVYLRLIKETGNLNLKSVLDTGKTTKELFLFSIVRPTKMLFMSPIVFLISLFTAVIYGYIYLLFTTFTSVFERQYHFSKGITGLAFLGIGVGSMLGLVVIGTTSDHILQILAKKNNGELKPEYRIPLMIPGGICIPVGLFWYGWTAEKGMHYIVPIVGTGFVGVGMILIFMTGSTYLVDAFTKHSASAMAANTVLRSLGGAVLPLCGLKMYRVLGLGWGNSLLGFIALAMVPIPWFFFKYGERVRTSKRFRVIF</sequence>
<dbReference type="EMBL" id="KN275969">
    <property type="protein sequence ID" value="KGM91529.1"/>
    <property type="molecule type" value="Genomic_DNA"/>
</dbReference>
<evidence type="ECO:0000256" key="4">
    <source>
        <dbReference type="ARBA" id="ARBA00022989"/>
    </source>
</evidence>
<feature type="transmembrane region" description="Helical" evidence="7">
    <location>
        <begin position="175"/>
        <end position="194"/>
    </location>
</feature>
<dbReference type="PANTHER" id="PTHR23502">
    <property type="entry name" value="MAJOR FACILITATOR SUPERFAMILY"/>
    <property type="match status" value="1"/>
</dbReference>
<keyword evidence="4 7" id="KW-1133">Transmembrane helix</keyword>
<protein>
    <recommendedName>
        <fullName evidence="10">Major facilitator superfamily (MFS) profile domain-containing protein</fullName>
    </recommendedName>
</protein>
<evidence type="ECO:0000256" key="3">
    <source>
        <dbReference type="ARBA" id="ARBA00022692"/>
    </source>
</evidence>
<feature type="transmembrane region" description="Helical" evidence="7">
    <location>
        <begin position="347"/>
        <end position="368"/>
    </location>
</feature>
<dbReference type="OrthoDB" id="5296287at2759"/>
<dbReference type="InterPro" id="IPR036259">
    <property type="entry name" value="MFS_trans_sf"/>
</dbReference>
<feature type="transmembrane region" description="Helical" evidence="7">
    <location>
        <begin position="280"/>
        <end position="308"/>
    </location>
</feature>
<keyword evidence="5 7" id="KW-0472">Membrane</keyword>
<evidence type="ECO:0000256" key="2">
    <source>
        <dbReference type="ARBA" id="ARBA00008335"/>
    </source>
</evidence>
<dbReference type="RefSeq" id="XP_010763404.1">
    <property type="nucleotide sequence ID" value="XM_010765102.1"/>
</dbReference>
<feature type="region of interest" description="Disordered" evidence="6">
    <location>
        <begin position="1"/>
        <end position="25"/>
    </location>
</feature>
<evidence type="ECO:0000256" key="1">
    <source>
        <dbReference type="ARBA" id="ARBA00004141"/>
    </source>
</evidence>
<organism evidence="8 9">
    <name type="scientific">Paracoccidioides brasiliensis (strain Pb18)</name>
    <dbReference type="NCBI Taxonomy" id="502780"/>
    <lineage>
        <taxon>Eukaryota</taxon>
        <taxon>Fungi</taxon>
        <taxon>Dikarya</taxon>
        <taxon>Ascomycota</taxon>
        <taxon>Pezizomycotina</taxon>
        <taxon>Eurotiomycetes</taxon>
        <taxon>Eurotiomycetidae</taxon>
        <taxon>Onygenales</taxon>
        <taxon>Ajellomycetaceae</taxon>
        <taxon>Paracoccidioides</taxon>
    </lineage>
</organism>
<feature type="transmembrane region" description="Helical" evidence="7">
    <location>
        <begin position="89"/>
        <end position="109"/>
    </location>
</feature>
<evidence type="ECO:0000256" key="6">
    <source>
        <dbReference type="SAM" id="MobiDB-lite"/>
    </source>
</evidence>
<dbReference type="AlphaFoldDB" id="A0A0A0HQL5"/>
<evidence type="ECO:0000313" key="8">
    <source>
        <dbReference type="EMBL" id="KGM91529.1"/>
    </source>
</evidence>
<reference evidence="8 9" key="1">
    <citation type="journal article" date="2011" name="PLoS Genet.">
        <title>Comparative genomic analysis of human fungal pathogens causing paracoccidioidomycosis.</title>
        <authorList>
            <person name="Desjardins C.A."/>
            <person name="Champion M.D."/>
            <person name="Holder J.W."/>
            <person name="Muszewska A."/>
            <person name="Goldberg J."/>
            <person name="Bailao A.M."/>
            <person name="Brigido M.M."/>
            <person name="Ferreira M.E."/>
            <person name="Garcia A.M."/>
            <person name="Grynberg M."/>
            <person name="Gujja S."/>
            <person name="Heiman D.I."/>
            <person name="Henn M.R."/>
            <person name="Kodira C.D."/>
            <person name="Leon-Narvaez H."/>
            <person name="Longo L.V."/>
            <person name="Ma L.J."/>
            <person name="Malavazi I."/>
            <person name="Matsuo A.L."/>
            <person name="Morais F.V."/>
            <person name="Pereira M."/>
            <person name="Rodriguez-Brito S."/>
            <person name="Sakthikumar S."/>
            <person name="Salem-Izacc S.M."/>
            <person name="Sykes S.M."/>
            <person name="Teixeira M.M."/>
            <person name="Vallejo M.C."/>
            <person name="Walter M.E."/>
            <person name="Yandava C."/>
            <person name="Young S."/>
            <person name="Zeng Q."/>
            <person name="Zucker J."/>
            <person name="Felipe M.S."/>
            <person name="Goldman G.H."/>
            <person name="Haas B.J."/>
            <person name="McEwen J.G."/>
            <person name="Nino-Vega G."/>
            <person name="Puccia R."/>
            <person name="San-Blas G."/>
            <person name="Soares C.M."/>
            <person name="Birren B.W."/>
            <person name="Cuomo C.A."/>
        </authorList>
    </citation>
    <scope>NUCLEOTIDE SEQUENCE [LARGE SCALE GENOMIC DNA]</scope>
    <source>
        <strain evidence="8 9">Pb18</strain>
    </source>
</reference>
<dbReference type="GO" id="GO:0022857">
    <property type="term" value="F:transmembrane transporter activity"/>
    <property type="evidence" value="ECO:0007669"/>
    <property type="project" value="InterPro"/>
</dbReference>
<feature type="transmembrane region" description="Helical" evidence="7">
    <location>
        <begin position="255"/>
        <end position="274"/>
    </location>
</feature>
<dbReference type="InParanoid" id="A0A0A0HQL5"/>
<evidence type="ECO:0000313" key="9">
    <source>
        <dbReference type="Proteomes" id="UP000001628"/>
    </source>
</evidence>
<comment type="subcellular location">
    <subcellularLocation>
        <location evidence="1">Membrane</location>
        <topology evidence="1">Multi-pass membrane protein</topology>
    </subcellularLocation>
</comment>
<keyword evidence="9" id="KW-1185">Reference proteome</keyword>
<dbReference type="eggNOG" id="KOG0255">
    <property type="taxonomic scope" value="Eukaryota"/>
</dbReference>
<dbReference type="OMA" id="AMCACPL"/>
<dbReference type="PANTHER" id="PTHR23502:SF68">
    <property type="entry name" value="MULTIDRUG TRANSPORTER, PUTATIVE (AFU_ORTHOLOGUE AFUA_3G01120)-RELATED"/>
    <property type="match status" value="1"/>
</dbReference>
<dbReference type="GeneID" id="22588284"/>
<dbReference type="VEuPathDB" id="FungiDB:PADG_12387"/>
<evidence type="ECO:0000256" key="5">
    <source>
        <dbReference type="ARBA" id="ARBA00023136"/>
    </source>
</evidence>
<dbReference type="GO" id="GO:0016020">
    <property type="term" value="C:membrane"/>
    <property type="evidence" value="ECO:0007669"/>
    <property type="project" value="UniProtKB-SubCell"/>
</dbReference>